<evidence type="ECO:0000259" key="1">
    <source>
        <dbReference type="PROSITE" id="PS50093"/>
    </source>
</evidence>
<organism evidence="2 3">
    <name type="scientific">Methanococcoides seepicolus</name>
    <dbReference type="NCBI Taxonomy" id="2828780"/>
    <lineage>
        <taxon>Archaea</taxon>
        <taxon>Methanobacteriati</taxon>
        <taxon>Methanobacteriota</taxon>
        <taxon>Stenosarchaea group</taxon>
        <taxon>Methanomicrobia</taxon>
        <taxon>Methanosarcinales</taxon>
        <taxon>Methanosarcinaceae</taxon>
        <taxon>Methanococcoides</taxon>
    </lineage>
</organism>
<evidence type="ECO:0000313" key="3">
    <source>
        <dbReference type="Proteomes" id="UP001056766"/>
    </source>
</evidence>
<dbReference type="SUPFAM" id="SSF50998">
    <property type="entry name" value="Quinoprotein alcohol dehydrogenase-like"/>
    <property type="match status" value="1"/>
</dbReference>
<accession>A0A9E5DBT4</accession>
<dbReference type="SUPFAM" id="SSF49299">
    <property type="entry name" value="PKD domain"/>
    <property type="match status" value="1"/>
</dbReference>
<feature type="domain" description="PKD" evidence="1">
    <location>
        <begin position="831"/>
        <end position="880"/>
    </location>
</feature>
<dbReference type="AlphaFoldDB" id="A0A9E5DBT4"/>
<dbReference type="PANTHER" id="PTHR34512">
    <property type="entry name" value="CELL SURFACE PROTEIN"/>
    <property type="match status" value="1"/>
</dbReference>
<dbReference type="Pfam" id="PF18911">
    <property type="entry name" value="PKD_4"/>
    <property type="match status" value="1"/>
</dbReference>
<dbReference type="RefSeq" id="WP_250868521.1">
    <property type="nucleotide sequence ID" value="NZ_JAGSOI010000038.1"/>
</dbReference>
<comment type="caution">
    <text evidence="2">The sequence shown here is derived from an EMBL/GenBank/DDBJ whole genome shotgun (WGS) entry which is preliminary data.</text>
</comment>
<dbReference type="InterPro" id="IPR035986">
    <property type="entry name" value="PKD_dom_sf"/>
</dbReference>
<proteinExistence type="predicted"/>
<dbReference type="PROSITE" id="PS50093">
    <property type="entry name" value="PKD"/>
    <property type="match status" value="1"/>
</dbReference>
<dbReference type="Pfam" id="PF13229">
    <property type="entry name" value="Beta_helix"/>
    <property type="match status" value="1"/>
</dbReference>
<dbReference type="InterPro" id="IPR039448">
    <property type="entry name" value="Beta_helix"/>
</dbReference>
<dbReference type="Pfam" id="PF13360">
    <property type="entry name" value="PQQ_2"/>
    <property type="match status" value="1"/>
</dbReference>
<dbReference type="SMART" id="SM00089">
    <property type="entry name" value="PKD"/>
    <property type="match status" value="1"/>
</dbReference>
<dbReference type="InterPro" id="IPR002372">
    <property type="entry name" value="PQQ_rpt_dom"/>
</dbReference>
<protein>
    <submittedName>
        <fullName evidence="2">PKD domain-containing protein</fullName>
    </submittedName>
</protein>
<dbReference type="Gene3D" id="2.40.128.630">
    <property type="match status" value="1"/>
</dbReference>
<dbReference type="PANTHER" id="PTHR34512:SF30">
    <property type="entry name" value="OUTER MEMBRANE PROTEIN ASSEMBLY FACTOR BAMB"/>
    <property type="match status" value="1"/>
</dbReference>
<dbReference type="InterPro" id="IPR000601">
    <property type="entry name" value="PKD_dom"/>
</dbReference>
<dbReference type="CDD" id="cd00146">
    <property type="entry name" value="PKD"/>
    <property type="match status" value="1"/>
</dbReference>
<dbReference type="EMBL" id="JAGSOI010000038">
    <property type="protein sequence ID" value="MCM1987177.1"/>
    <property type="molecule type" value="Genomic_DNA"/>
</dbReference>
<dbReference type="Gene3D" id="2.130.10.10">
    <property type="entry name" value="YVTN repeat-like/Quinoprotein amine dehydrogenase"/>
    <property type="match status" value="1"/>
</dbReference>
<gene>
    <name evidence="2" type="ORF">KDK67_09305</name>
</gene>
<dbReference type="Gene3D" id="2.60.40.10">
    <property type="entry name" value="Immunoglobulins"/>
    <property type="match status" value="1"/>
</dbReference>
<dbReference type="InterPro" id="IPR011047">
    <property type="entry name" value="Quinoprotein_ADH-like_sf"/>
</dbReference>
<dbReference type="InterPro" id="IPR011050">
    <property type="entry name" value="Pectin_lyase_fold/virulence"/>
</dbReference>
<sequence>MIAKDRRGNLAFIMGILLLLLLMPSAVSASDWEQFQANKYNNGVTADKAPITYPVGNGISWARQATSPGLGAGFDSTFVVMDDILYVVGHDHYLRALYMENGTEKWATPTYGGGFQLGSIASGNGSIFVPTTKGMLFSINRTTGVVEWIADERIPYDNNDGYLAYQLNTPVVYDDHKIYFGGWMPMTSGLGYWCKYHCYYDNGTECWERNSTSSGGYYWSGAAIIDDYLVYGDEAGILLSVYKSNGTVRDEMDVSTEFGVAAGHIRSSVCYAEDLGRIYFTSEGGYIYSLGMDPDGTFNTTDKQLANIGISKSTPAVYKGRLYVGSGAVWGGAGSGLSCFNASNLSERFWIFDNATCVQSSPMISTAYDDGDGEIYIYFTCNIKNAPVYCINESGIEQWSYVAPPDMTEYTLQGVTISDGWLFYGNDNSYVFGFATPESLPAQAEVISITPEDSLQDTIYAAQNGDMIMMAPGTYTVPLIAGKIALYINKSGLTFMANGGEVIITPDAGDVSPMIYLGREDATDTTGCDASGITFKGITFGSFALQGDQLDGDTDYFEPNQIVNNMRFEGCTFLEGDSIYLYEGSSVLDCTFSGDRRIHVFGNNTRIEGNSGTGVDIYGGYYYESGDYCIFYNETIRNNTLSDVYISFDGEALVENNVFDGVTMLYLDDGPNNIIRNNEFLNSTSKYNKFKGQVYQNTFTNGYGDTARLYLKDNGTYYLNNFIGYTDIRLYDYTTFNTPTPVTYTYIGQEYTGYLGNYYSTYAGNDTDGNGVGEDNITSSYGGIETYPLMGAWDATGSEIEGPEIVPPVADFSANVASGSETLTVQFTDLSTDAESWSWDFDNDGVEDSMGQNPQFDYTDAGTYTVSLTVSNPAGSDTETKVDYIFVNDWNPWNDPDSEGTPDGTYVTLTEVIDAYNCFRNGTSAPRTGASIDLTKVIDLYNAFRNGTPM</sequence>
<reference evidence="2" key="1">
    <citation type="journal article" date="2021" name="mSystems">
        <title>Bacteria and Archaea Synergistically Convert Glycine Betaine to Biogenic Methane in the Formosa Cold Seep of the South China Sea.</title>
        <authorList>
            <person name="Li L."/>
            <person name="Zhang W."/>
            <person name="Zhang S."/>
            <person name="Song L."/>
            <person name="Sun Q."/>
            <person name="Zhang H."/>
            <person name="Xiang H."/>
            <person name="Dong X."/>
        </authorList>
    </citation>
    <scope>NUCLEOTIDE SEQUENCE</scope>
    <source>
        <strain evidence="2">LLY</strain>
    </source>
</reference>
<dbReference type="InterPro" id="IPR015943">
    <property type="entry name" value="WD40/YVTN_repeat-like_dom_sf"/>
</dbReference>
<dbReference type="Proteomes" id="UP001056766">
    <property type="component" value="Unassembled WGS sequence"/>
</dbReference>
<dbReference type="InterPro" id="IPR013783">
    <property type="entry name" value="Ig-like_fold"/>
</dbReference>
<evidence type="ECO:0000313" key="2">
    <source>
        <dbReference type="EMBL" id="MCM1987177.1"/>
    </source>
</evidence>
<reference evidence="2" key="2">
    <citation type="submission" date="2021-04" db="EMBL/GenBank/DDBJ databases">
        <authorList>
            <person name="Dong X."/>
        </authorList>
    </citation>
    <scope>NUCLEOTIDE SEQUENCE</scope>
    <source>
        <strain evidence="2">LLY</strain>
    </source>
</reference>
<name>A0A9E5DBT4_9EURY</name>
<dbReference type="FunFam" id="2.60.40.10:FF:000270">
    <property type="entry name" value="Cell surface protein"/>
    <property type="match status" value="1"/>
</dbReference>
<dbReference type="InterPro" id="IPR022409">
    <property type="entry name" value="PKD/Chitinase_dom"/>
</dbReference>
<keyword evidence="3" id="KW-1185">Reference proteome</keyword>
<dbReference type="SUPFAM" id="SSF51126">
    <property type="entry name" value="Pectin lyase-like"/>
    <property type="match status" value="1"/>
</dbReference>